<comment type="caution">
    <text evidence="1">The sequence shown here is derived from an EMBL/GenBank/DDBJ whole genome shotgun (WGS) entry which is preliminary data.</text>
</comment>
<organism evidence="1 2">
    <name type="scientific">Actinoplanes subglobosus</name>
    <dbReference type="NCBI Taxonomy" id="1547892"/>
    <lineage>
        <taxon>Bacteria</taxon>
        <taxon>Bacillati</taxon>
        <taxon>Actinomycetota</taxon>
        <taxon>Actinomycetes</taxon>
        <taxon>Micromonosporales</taxon>
        <taxon>Micromonosporaceae</taxon>
        <taxon>Actinoplanes</taxon>
    </lineage>
</organism>
<dbReference type="RefSeq" id="WP_378064648.1">
    <property type="nucleotide sequence ID" value="NZ_JBHSBL010000002.1"/>
</dbReference>
<evidence type="ECO:0000313" key="1">
    <source>
        <dbReference type="EMBL" id="MFC4063615.1"/>
    </source>
</evidence>
<protein>
    <recommendedName>
        <fullName evidence="3">Transposase</fullName>
    </recommendedName>
</protein>
<gene>
    <name evidence="1" type="ORF">ACFO0C_01635</name>
</gene>
<dbReference type="EMBL" id="JBHSBL010000002">
    <property type="protein sequence ID" value="MFC4063615.1"/>
    <property type="molecule type" value="Genomic_DNA"/>
</dbReference>
<reference evidence="2" key="1">
    <citation type="journal article" date="2019" name="Int. J. Syst. Evol. Microbiol.">
        <title>The Global Catalogue of Microorganisms (GCM) 10K type strain sequencing project: providing services to taxonomists for standard genome sequencing and annotation.</title>
        <authorList>
            <consortium name="The Broad Institute Genomics Platform"/>
            <consortium name="The Broad Institute Genome Sequencing Center for Infectious Disease"/>
            <person name="Wu L."/>
            <person name="Ma J."/>
        </authorList>
    </citation>
    <scope>NUCLEOTIDE SEQUENCE [LARGE SCALE GENOMIC DNA]</scope>
    <source>
        <strain evidence="2">TBRC 5832</strain>
    </source>
</reference>
<sequence>MPVLDVRQVEAVSVMDVEWIAFRRAERNPGMRLAVLLKTVQSNLQCLFHARRRTGRTSTARLGGAGDREEVTTTLGEPRRTWRLLAFTDARVRIVPGMAGSGRLV</sequence>
<dbReference type="Proteomes" id="UP001595867">
    <property type="component" value="Unassembled WGS sequence"/>
</dbReference>
<evidence type="ECO:0000313" key="2">
    <source>
        <dbReference type="Proteomes" id="UP001595867"/>
    </source>
</evidence>
<keyword evidence="2" id="KW-1185">Reference proteome</keyword>
<accession>A0ABV8IP68</accession>
<proteinExistence type="predicted"/>
<evidence type="ECO:0008006" key="3">
    <source>
        <dbReference type="Google" id="ProtNLM"/>
    </source>
</evidence>
<name>A0ABV8IP68_9ACTN</name>